<evidence type="ECO:0000313" key="3">
    <source>
        <dbReference type="Proteomes" id="UP001596083"/>
    </source>
</evidence>
<evidence type="ECO:0000313" key="2">
    <source>
        <dbReference type="EMBL" id="MFC5724043.1"/>
    </source>
</evidence>
<feature type="chain" id="PRO_5047304263" evidence="1">
    <location>
        <begin position="32"/>
        <end position="149"/>
    </location>
</feature>
<dbReference type="Proteomes" id="UP001596083">
    <property type="component" value="Unassembled WGS sequence"/>
</dbReference>
<keyword evidence="1" id="KW-0732">Signal</keyword>
<reference evidence="3" key="1">
    <citation type="journal article" date="2019" name="Int. J. Syst. Evol. Microbiol.">
        <title>The Global Catalogue of Microorganisms (GCM) 10K type strain sequencing project: providing services to taxonomists for standard genome sequencing and annotation.</title>
        <authorList>
            <consortium name="The Broad Institute Genomics Platform"/>
            <consortium name="The Broad Institute Genome Sequencing Center for Infectious Disease"/>
            <person name="Wu L."/>
            <person name="Ma J."/>
        </authorList>
    </citation>
    <scope>NUCLEOTIDE SEQUENCE [LARGE SCALE GENOMIC DNA]</scope>
    <source>
        <strain evidence="3">CGMCC 4.7304</strain>
    </source>
</reference>
<dbReference type="PROSITE" id="PS51257">
    <property type="entry name" value="PROKAR_LIPOPROTEIN"/>
    <property type="match status" value="1"/>
</dbReference>
<proteinExistence type="predicted"/>
<accession>A0ABW0Z8C0</accession>
<organism evidence="2 3">
    <name type="scientific">Streptomyces gamaensis</name>
    <dbReference type="NCBI Taxonomy" id="1763542"/>
    <lineage>
        <taxon>Bacteria</taxon>
        <taxon>Bacillati</taxon>
        <taxon>Actinomycetota</taxon>
        <taxon>Actinomycetes</taxon>
        <taxon>Kitasatosporales</taxon>
        <taxon>Streptomycetaceae</taxon>
        <taxon>Streptomyces</taxon>
    </lineage>
</organism>
<dbReference type="RefSeq" id="WP_390320473.1">
    <property type="nucleotide sequence ID" value="NZ_JBHSPB010000023.1"/>
</dbReference>
<sequence length="149" mass="16297">MRIAQKILTGIAAVSLSCATLFGLSAVPAQAVSTSPISGVATPSASISGNEYSVRTTFFNRNGEDVPLREGNLDFGYRHIQDKHPENDYSLYGWIHETLEGGTYKDDKYDHTKVIVRGLLVTGQTFRVVYSEREAPDGRPVGIVTAYVE</sequence>
<name>A0ABW0Z8C0_9ACTN</name>
<feature type="signal peptide" evidence="1">
    <location>
        <begin position="1"/>
        <end position="31"/>
    </location>
</feature>
<protein>
    <submittedName>
        <fullName evidence="2">Uncharacterized protein</fullName>
    </submittedName>
</protein>
<dbReference type="EMBL" id="JBHSPB010000023">
    <property type="protein sequence ID" value="MFC5724043.1"/>
    <property type="molecule type" value="Genomic_DNA"/>
</dbReference>
<comment type="caution">
    <text evidence="2">The sequence shown here is derived from an EMBL/GenBank/DDBJ whole genome shotgun (WGS) entry which is preliminary data.</text>
</comment>
<keyword evidence="3" id="KW-1185">Reference proteome</keyword>
<gene>
    <name evidence="2" type="ORF">ACFP1Z_28135</name>
</gene>
<evidence type="ECO:0000256" key="1">
    <source>
        <dbReference type="SAM" id="SignalP"/>
    </source>
</evidence>